<comment type="caution">
    <text evidence="10">The sequence shown here is derived from an EMBL/GenBank/DDBJ whole genome shotgun (WGS) entry which is preliminary data.</text>
</comment>
<evidence type="ECO:0000256" key="6">
    <source>
        <dbReference type="ARBA" id="ARBA00023136"/>
    </source>
</evidence>
<dbReference type="InterPro" id="IPR050539">
    <property type="entry name" value="ThrE_Dicarb/AminoAcid_Exp"/>
</dbReference>
<evidence type="ECO:0000256" key="1">
    <source>
        <dbReference type="ARBA" id="ARBA00004651"/>
    </source>
</evidence>
<evidence type="ECO:0000259" key="9">
    <source>
        <dbReference type="Pfam" id="PF12821"/>
    </source>
</evidence>
<dbReference type="PANTHER" id="PTHR34390">
    <property type="entry name" value="UPF0442 PROTEIN YJJB-RELATED"/>
    <property type="match status" value="1"/>
</dbReference>
<feature type="transmembrane region" description="Helical" evidence="8">
    <location>
        <begin position="130"/>
        <end position="152"/>
    </location>
</feature>
<protein>
    <submittedName>
        <fullName evidence="10">Threonine/serine exporter family protein</fullName>
    </submittedName>
</protein>
<feature type="domain" description="Threonine/Serine exporter ThrE" evidence="9">
    <location>
        <begin position="14"/>
        <end position="149"/>
    </location>
</feature>
<evidence type="ECO:0000256" key="2">
    <source>
        <dbReference type="ARBA" id="ARBA00022475"/>
    </source>
</evidence>
<keyword evidence="5 8" id="KW-1133">Transmembrane helix</keyword>
<dbReference type="GO" id="GO:0015744">
    <property type="term" value="P:succinate transport"/>
    <property type="evidence" value="ECO:0007669"/>
    <property type="project" value="TreeGrafter"/>
</dbReference>
<evidence type="ECO:0000313" key="10">
    <source>
        <dbReference type="EMBL" id="MCM2681301.1"/>
    </source>
</evidence>
<evidence type="ECO:0000256" key="8">
    <source>
        <dbReference type="SAM" id="Phobius"/>
    </source>
</evidence>
<sequence length="159" mass="17243">MDLNWVVLSLLLPMLVAVVPAVGFAVLFNVPIRFLKYCGIAGAMGYGTRIIAMQLLDFPIEIASLAAASVVGCLAMYWSRKFLAPVQVFAVAAVIPMIPGKFAFGAMVGLMEMNLHNHFDPALMTDVLRLGLKTVFILMCLALGIAAPRLLFYRAKPVV</sequence>
<keyword evidence="2" id="KW-1003">Cell membrane</keyword>
<evidence type="ECO:0000313" key="11">
    <source>
        <dbReference type="Proteomes" id="UP001165393"/>
    </source>
</evidence>
<evidence type="ECO:0000256" key="4">
    <source>
        <dbReference type="ARBA" id="ARBA00022692"/>
    </source>
</evidence>
<feature type="transmembrane region" description="Helical" evidence="8">
    <location>
        <begin position="6"/>
        <end position="27"/>
    </location>
</feature>
<dbReference type="PANTHER" id="PTHR34390:SF1">
    <property type="entry name" value="SUCCINATE TRANSPORTER SUBUNIT YJJB-RELATED"/>
    <property type="match status" value="1"/>
</dbReference>
<name>A0AA41W9X4_9GAMM</name>
<dbReference type="Pfam" id="PF12821">
    <property type="entry name" value="ThrE_2"/>
    <property type="match status" value="1"/>
</dbReference>
<feature type="transmembrane region" description="Helical" evidence="8">
    <location>
        <begin position="89"/>
        <end position="110"/>
    </location>
</feature>
<evidence type="ECO:0000256" key="3">
    <source>
        <dbReference type="ARBA" id="ARBA00022519"/>
    </source>
</evidence>
<feature type="transmembrane region" description="Helical" evidence="8">
    <location>
        <begin position="34"/>
        <end position="52"/>
    </location>
</feature>
<dbReference type="GO" id="GO:0005886">
    <property type="term" value="C:plasma membrane"/>
    <property type="evidence" value="ECO:0007669"/>
    <property type="project" value="UniProtKB-SubCell"/>
</dbReference>
<proteinExistence type="inferred from homology"/>
<dbReference type="EMBL" id="JAMQGP010000010">
    <property type="protein sequence ID" value="MCM2681301.1"/>
    <property type="molecule type" value="Genomic_DNA"/>
</dbReference>
<feature type="transmembrane region" description="Helical" evidence="8">
    <location>
        <begin position="58"/>
        <end position="77"/>
    </location>
</feature>
<keyword evidence="6 8" id="KW-0472">Membrane</keyword>
<keyword evidence="3" id="KW-0997">Cell inner membrane</keyword>
<keyword evidence="4 8" id="KW-0812">Transmembrane</keyword>
<reference evidence="10 11" key="1">
    <citation type="journal article" date="2013" name="Antonie Van Leeuwenhoek">
        <title>Echinimonas agarilytica gen. nov., sp. nov., a new gammaproteobacterium isolated from the sea urchin Strongylocentrotus intermedius.</title>
        <authorList>
            <person name="Nedashkovskaya O.I."/>
            <person name="Stenkova A.M."/>
            <person name="Zhukova N.V."/>
            <person name="Van Trappen S."/>
            <person name="Lee J.S."/>
            <person name="Kim S.B."/>
        </authorList>
    </citation>
    <scope>NUCLEOTIDE SEQUENCE [LARGE SCALE GENOMIC DNA]</scope>
    <source>
        <strain evidence="10 11">KMM 6351</strain>
    </source>
</reference>
<dbReference type="InterPro" id="IPR024528">
    <property type="entry name" value="ThrE_2"/>
</dbReference>
<evidence type="ECO:0000256" key="5">
    <source>
        <dbReference type="ARBA" id="ARBA00022989"/>
    </source>
</evidence>
<comment type="subcellular location">
    <subcellularLocation>
        <location evidence="1">Cell membrane</location>
        <topology evidence="1">Multi-pass membrane protein</topology>
    </subcellularLocation>
</comment>
<keyword evidence="11" id="KW-1185">Reference proteome</keyword>
<evidence type="ECO:0000256" key="7">
    <source>
        <dbReference type="ARBA" id="ARBA00034125"/>
    </source>
</evidence>
<comment type="similarity">
    <text evidence="7">Belongs to the ThrE exporter (TC 2.A.79) family.</text>
</comment>
<organism evidence="10 11">
    <name type="scientific">Echinimonas agarilytica</name>
    <dbReference type="NCBI Taxonomy" id="1215918"/>
    <lineage>
        <taxon>Bacteria</taxon>
        <taxon>Pseudomonadati</taxon>
        <taxon>Pseudomonadota</taxon>
        <taxon>Gammaproteobacteria</taxon>
        <taxon>Alteromonadales</taxon>
        <taxon>Echinimonadaceae</taxon>
        <taxon>Echinimonas</taxon>
    </lineage>
</organism>
<dbReference type="Proteomes" id="UP001165393">
    <property type="component" value="Unassembled WGS sequence"/>
</dbReference>
<accession>A0AA41W9X4</accession>
<gene>
    <name evidence="10" type="ORF">NAF29_16760</name>
</gene>
<dbReference type="AlphaFoldDB" id="A0AA41W9X4"/>
<dbReference type="RefSeq" id="WP_251262785.1">
    <property type="nucleotide sequence ID" value="NZ_JAMQGP010000010.1"/>
</dbReference>